<evidence type="ECO:0000313" key="10">
    <source>
        <dbReference type="Proteomes" id="UP000600918"/>
    </source>
</evidence>
<protein>
    <recommendedName>
        <fullName evidence="11">Rabphilin</fullName>
    </recommendedName>
</protein>
<dbReference type="Pfam" id="PF00168">
    <property type="entry name" value="C2"/>
    <property type="match status" value="2"/>
</dbReference>
<evidence type="ECO:0008006" key="11">
    <source>
        <dbReference type="Google" id="ProtNLM"/>
    </source>
</evidence>
<dbReference type="InterPro" id="IPR010911">
    <property type="entry name" value="Rab_BD"/>
</dbReference>
<dbReference type="EMBL" id="JACSDY010000002">
    <property type="protein sequence ID" value="KAF7435031.1"/>
    <property type="molecule type" value="Genomic_DNA"/>
</dbReference>
<dbReference type="InterPro" id="IPR041282">
    <property type="entry name" value="FYVE_2"/>
</dbReference>
<sequence length="821" mass="92675">MDTTIGKSQSTGARWVCPNDRHLALRAKLRTGWSVKTEYLDSGWGNYSNIGGANRTEQSFVLTEEERHTIIQVIQRAEALDLSEQKRIGRLVERLEDMKRNVRIITSSRSDERKNCGSRCSSGSRCVCSCALCGEKFGAVLGATPTFCKDCRKYVCQKCGRETGTSNVLASSITTTEGLSSITCNSLTSESPSPKRTAIQRIVQRTSSSPQKLFLCRICSESREIWKKSGAWFFKGMPKHDLPKKKERDWSRAGQRTLGQTSCKTISACKSLESKEAQDSSSDEEATRRLIGARICYSSSPSLQGIQDIDGISKEQIISYDTQTPNGFSEVKSRTNGHLSSTGHQDESPSTTNRLDKSSIFSIHSQCSRLSPSTSATLQISRTNEKSMCDQRNGSSLDDNVSTEVLRLEDNSDKQSDFIDDSRNSIDRCKGSQVQSVRRNSPSTSPPSTLMERILEEVWIHEKNAKCEANCSNQMNDAPISTWCVHHSPRQQTSDYLEIMRSEMEESFGTLEISLLYDPVAQCLQCKVERALGLKPMDIHDLADPFCKITILPVGMGTIIKPTRTKTVHKTRDPVFNETVNFYVSRDADMKSGRALHVMILQDDPWGEDFLGEARFPLYELEPFQTKHYKINLQNHYPVSHEEEAWDLHRGNRGQVQLTLSYCTRRRALLVIIHQAMNLLPMDNNGFSDPFVKLCLVENVIDNRCQRGHDPLGRTSAKKQSSKKLITGRSTYSTSIKWKTLNPEWNEEFVFGIRLTDLMKVTLCLSMWDKDFGKSNDYLGGLVLGCNSKGARLRHWVDVIKFPDYRHPAWHNLTEVLMPIE</sequence>
<dbReference type="Gene3D" id="2.60.40.150">
    <property type="entry name" value="C2 domain"/>
    <property type="match status" value="2"/>
</dbReference>
<keyword evidence="10" id="KW-1185">Reference proteome</keyword>
<keyword evidence="3" id="KW-0862">Zinc</keyword>
<evidence type="ECO:0000313" key="9">
    <source>
        <dbReference type="EMBL" id="KAF7435031.1"/>
    </source>
</evidence>
<dbReference type="PANTHER" id="PTHR45729">
    <property type="entry name" value="RABPHILIN, ISOFORM A"/>
    <property type="match status" value="1"/>
</dbReference>
<accession>A0A834PBG1</accession>
<dbReference type="GO" id="GO:0006887">
    <property type="term" value="P:exocytosis"/>
    <property type="evidence" value="ECO:0007669"/>
    <property type="project" value="TreeGrafter"/>
</dbReference>
<feature type="domain" description="RabBD" evidence="8">
    <location>
        <begin position="56"/>
        <end position="236"/>
    </location>
</feature>
<evidence type="ECO:0000256" key="4">
    <source>
        <dbReference type="PROSITE-ProRule" id="PRU00091"/>
    </source>
</evidence>
<dbReference type="Pfam" id="PF02318">
    <property type="entry name" value="FYVE_2"/>
    <property type="match status" value="2"/>
</dbReference>
<gene>
    <name evidence="9" type="ORF">H0235_003222</name>
</gene>
<proteinExistence type="predicted"/>
<dbReference type="GO" id="GO:0031267">
    <property type="term" value="F:small GTPase binding"/>
    <property type="evidence" value="ECO:0007669"/>
    <property type="project" value="InterPro"/>
</dbReference>
<dbReference type="InterPro" id="IPR000008">
    <property type="entry name" value="C2_dom"/>
</dbReference>
<name>A0A834PBG1_VESPE</name>
<keyword evidence="1" id="KW-0479">Metal-binding</keyword>
<dbReference type="Proteomes" id="UP000600918">
    <property type="component" value="Unassembled WGS sequence"/>
</dbReference>
<dbReference type="PROSITE" id="PS50178">
    <property type="entry name" value="ZF_FYVE"/>
    <property type="match status" value="1"/>
</dbReference>
<dbReference type="InterPro" id="IPR011011">
    <property type="entry name" value="Znf_FYVE_PHD"/>
</dbReference>
<dbReference type="GO" id="GO:0017158">
    <property type="term" value="P:regulation of calcium ion-dependent exocytosis"/>
    <property type="evidence" value="ECO:0007669"/>
    <property type="project" value="TreeGrafter"/>
</dbReference>
<dbReference type="InterPro" id="IPR035892">
    <property type="entry name" value="C2_domain_sf"/>
</dbReference>
<keyword evidence="2 4" id="KW-0863">Zinc-finger</keyword>
<feature type="compositionally biased region" description="Basic and acidic residues" evidence="5">
    <location>
        <begin position="412"/>
        <end position="430"/>
    </location>
</feature>
<feature type="domain" description="FYVE-type" evidence="7">
    <location>
        <begin position="130"/>
        <end position="224"/>
    </location>
</feature>
<feature type="region of interest" description="Disordered" evidence="5">
    <location>
        <begin position="323"/>
        <end position="354"/>
    </location>
</feature>
<evidence type="ECO:0000256" key="3">
    <source>
        <dbReference type="ARBA" id="ARBA00022833"/>
    </source>
</evidence>
<dbReference type="GO" id="GO:0008270">
    <property type="term" value="F:zinc ion binding"/>
    <property type="evidence" value="ECO:0007669"/>
    <property type="project" value="UniProtKB-KW"/>
</dbReference>
<evidence type="ECO:0000256" key="5">
    <source>
        <dbReference type="SAM" id="MobiDB-lite"/>
    </source>
</evidence>
<evidence type="ECO:0000259" key="8">
    <source>
        <dbReference type="PROSITE" id="PS50916"/>
    </source>
</evidence>
<feature type="compositionally biased region" description="Polar residues" evidence="5">
    <location>
        <begin position="334"/>
        <end position="354"/>
    </location>
</feature>
<dbReference type="PANTHER" id="PTHR45729:SF6">
    <property type="entry name" value="RABPHILIN, ISOFORM A"/>
    <property type="match status" value="1"/>
</dbReference>
<dbReference type="InterPro" id="IPR043566">
    <property type="entry name" value="Rabphilin/DOC2/Noc2"/>
</dbReference>
<dbReference type="GO" id="GO:0061669">
    <property type="term" value="P:spontaneous neurotransmitter secretion"/>
    <property type="evidence" value="ECO:0007669"/>
    <property type="project" value="TreeGrafter"/>
</dbReference>
<feature type="domain" description="C2" evidence="6">
    <location>
        <begin position="652"/>
        <end position="797"/>
    </location>
</feature>
<comment type="caution">
    <text evidence="9">The sequence shown here is derived from an EMBL/GenBank/DDBJ whole genome shotgun (WGS) entry which is preliminary data.</text>
</comment>
<dbReference type="InterPro" id="IPR017455">
    <property type="entry name" value="Znf_FYVE-rel"/>
</dbReference>
<evidence type="ECO:0000259" key="7">
    <source>
        <dbReference type="PROSITE" id="PS50178"/>
    </source>
</evidence>
<dbReference type="Gene3D" id="3.30.40.10">
    <property type="entry name" value="Zinc/RING finger domain, C3HC4 (zinc finger)"/>
    <property type="match status" value="1"/>
</dbReference>
<dbReference type="AlphaFoldDB" id="A0A834PBG1"/>
<dbReference type="SUPFAM" id="SSF57903">
    <property type="entry name" value="FYVE/PHD zinc finger"/>
    <property type="match status" value="1"/>
</dbReference>
<reference evidence="9" key="1">
    <citation type="journal article" date="2020" name="G3 (Bethesda)">
        <title>High-Quality Assemblies for Three Invasive Social Wasps from the &lt;i&gt;Vespula&lt;/i&gt; Genus.</title>
        <authorList>
            <person name="Harrop T.W.R."/>
            <person name="Guhlin J."/>
            <person name="McLaughlin G.M."/>
            <person name="Permina E."/>
            <person name="Stockwell P."/>
            <person name="Gilligan J."/>
            <person name="Le Lec M.F."/>
            <person name="Gruber M.A.M."/>
            <person name="Quinn O."/>
            <person name="Lovegrove M."/>
            <person name="Duncan E.J."/>
            <person name="Remnant E.J."/>
            <person name="Van Eeckhoven J."/>
            <person name="Graham B."/>
            <person name="Knapp R.A."/>
            <person name="Langford K.W."/>
            <person name="Kronenberg Z."/>
            <person name="Press M.O."/>
            <person name="Eacker S.M."/>
            <person name="Wilson-Rankin E.E."/>
            <person name="Purcell J."/>
            <person name="Lester P.J."/>
            <person name="Dearden P.K."/>
        </authorList>
    </citation>
    <scope>NUCLEOTIDE SEQUENCE</scope>
    <source>
        <strain evidence="9">Volc-1</strain>
    </source>
</reference>
<feature type="domain" description="C2" evidence="6">
    <location>
        <begin position="507"/>
        <end position="631"/>
    </location>
</feature>
<dbReference type="SUPFAM" id="SSF49562">
    <property type="entry name" value="C2 domain (Calcium/lipid-binding domain, CaLB)"/>
    <property type="match status" value="2"/>
</dbReference>
<dbReference type="OrthoDB" id="270970at2759"/>
<dbReference type="GO" id="GO:0098793">
    <property type="term" value="C:presynapse"/>
    <property type="evidence" value="ECO:0007669"/>
    <property type="project" value="GOC"/>
</dbReference>
<dbReference type="PROSITE" id="PS50916">
    <property type="entry name" value="RABBD"/>
    <property type="match status" value="1"/>
</dbReference>
<dbReference type="GO" id="GO:0006886">
    <property type="term" value="P:intracellular protein transport"/>
    <property type="evidence" value="ECO:0007669"/>
    <property type="project" value="InterPro"/>
</dbReference>
<dbReference type="SMART" id="SM00239">
    <property type="entry name" value="C2"/>
    <property type="match status" value="2"/>
</dbReference>
<dbReference type="PROSITE" id="PS50004">
    <property type="entry name" value="C2"/>
    <property type="match status" value="2"/>
</dbReference>
<feature type="region of interest" description="Disordered" evidence="5">
    <location>
        <begin position="412"/>
        <end position="448"/>
    </location>
</feature>
<dbReference type="InterPro" id="IPR013083">
    <property type="entry name" value="Znf_RING/FYVE/PHD"/>
</dbReference>
<organism evidence="9 10">
    <name type="scientific">Vespula pensylvanica</name>
    <name type="common">Western yellow jacket</name>
    <name type="synonym">Wasp</name>
    <dbReference type="NCBI Taxonomy" id="30213"/>
    <lineage>
        <taxon>Eukaryota</taxon>
        <taxon>Metazoa</taxon>
        <taxon>Ecdysozoa</taxon>
        <taxon>Arthropoda</taxon>
        <taxon>Hexapoda</taxon>
        <taxon>Insecta</taxon>
        <taxon>Pterygota</taxon>
        <taxon>Neoptera</taxon>
        <taxon>Endopterygota</taxon>
        <taxon>Hymenoptera</taxon>
        <taxon>Apocrita</taxon>
        <taxon>Aculeata</taxon>
        <taxon>Vespoidea</taxon>
        <taxon>Vespidae</taxon>
        <taxon>Vespinae</taxon>
        <taxon>Vespula</taxon>
    </lineage>
</organism>
<evidence type="ECO:0000256" key="2">
    <source>
        <dbReference type="ARBA" id="ARBA00022771"/>
    </source>
</evidence>
<evidence type="ECO:0000259" key="6">
    <source>
        <dbReference type="PROSITE" id="PS50004"/>
    </source>
</evidence>
<evidence type="ECO:0000256" key="1">
    <source>
        <dbReference type="ARBA" id="ARBA00022723"/>
    </source>
</evidence>